<evidence type="ECO:0000259" key="5">
    <source>
        <dbReference type="Pfam" id="PF00135"/>
    </source>
</evidence>
<keyword evidence="2 3" id="KW-0378">Hydrolase</keyword>
<feature type="compositionally biased region" description="Basic and acidic residues" evidence="4">
    <location>
        <begin position="470"/>
        <end position="479"/>
    </location>
</feature>
<dbReference type="InterPro" id="IPR002018">
    <property type="entry name" value="CarbesteraseB"/>
</dbReference>
<dbReference type="EC" id="3.1.1.-" evidence="3"/>
<dbReference type="SUPFAM" id="SSF53474">
    <property type="entry name" value="alpha/beta-Hydrolases"/>
    <property type="match status" value="1"/>
</dbReference>
<dbReference type="Gene3D" id="3.40.50.1820">
    <property type="entry name" value="alpha/beta hydrolase"/>
    <property type="match status" value="2"/>
</dbReference>
<dbReference type="PANTHER" id="PTHR43903">
    <property type="entry name" value="NEUROLIGIN"/>
    <property type="match status" value="1"/>
</dbReference>
<evidence type="ECO:0000256" key="3">
    <source>
        <dbReference type="RuleBase" id="RU361235"/>
    </source>
</evidence>
<comment type="caution">
    <text evidence="6">The sequence shown here is derived from an EMBL/GenBank/DDBJ whole genome shotgun (WGS) entry which is preliminary data.</text>
</comment>
<evidence type="ECO:0000256" key="1">
    <source>
        <dbReference type="ARBA" id="ARBA00005964"/>
    </source>
</evidence>
<dbReference type="OrthoDB" id="3200163at2759"/>
<organism evidence="6 7">
    <name type="scientific">Chiloscyllium punctatum</name>
    <name type="common">Brownbanded bambooshark</name>
    <name type="synonym">Hemiscyllium punctatum</name>
    <dbReference type="NCBI Taxonomy" id="137246"/>
    <lineage>
        <taxon>Eukaryota</taxon>
        <taxon>Metazoa</taxon>
        <taxon>Chordata</taxon>
        <taxon>Craniata</taxon>
        <taxon>Vertebrata</taxon>
        <taxon>Chondrichthyes</taxon>
        <taxon>Elasmobranchii</taxon>
        <taxon>Galeomorphii</taxon>
        <taxon>Galeoidea</taxon>
        <taxon>Orectolobiformes</taxon>
        <taxon>Hemiscylliidae</taxon>
        <taxon>Chiloscyllium</taxon>
    </lineage>
</organism>
<evidence type="ECO:0000256" key="2">
    <source>
        <dbReference type="ARBA" id="ARBA00022801"/>
    </source>
</evidence>
<feature type="domain" description="Carboxylesterase type B" evidence="5">
    <location>
        <begin position="110"/>
        <end position="465"/>
    </location>
</feature>
<protein>
    <recommendedName>
        <fullName evidence="3">Carboxylic ester hydrolase</fullName>
        <ecNumber evidence="3">3.1.1.-</ecNumber>
    </recommendedName>
</protein>
<dbReference type="PROSITE" id="PS00122">
    <property type="entry name" value="CARBOXYLESTERASE_B_1"/>
    <property type="match status" value="1"/>
</dbReference>
<dbReference type="OMA" id="RAMHAPK"/>
<name>A0A401REB5_CHIPU</name>
<feature type="domain" description="Carboxylesterase type B" evidence="5">
    <location>
        <begin position="7"/>
        <end position="85"/>
    </location>
</feature>
<dbReference type="InterPro" id="IPR029058">
    <property type="entry name" value="AB_hydrolase_fold"/>
</dbReference>
<comment type="similarity">
    <text evidence="1 3">Belongs to the type-B carboxylesterase/lipase family.</text>
</comment>
<proteinExistence type="inferred from homology"/>
<keyword evidence="7" id="KW-1185">Reference proteome</keyword>
<gene>
    <name evidence="6" type="ORF">chiPu_0021383</name>
</gene>
<dbReference type="InterPro" id="IPR051093">
    <property type="entry name" value="Neuroligin/BSAL"/>
</dbReference>
<dbReference type="Proteomes" id="UP000287033">
    <property type="component" value="Unassembled WGS sequence"/>
</dbReference>
<evidence type="ECO:0000313" key="7">
    <source>
        <dbReference type="Proteomes" id="UP000287033"/>
    </source>
</evidence>
<evidence type="ECO:0000256" key="4">
    <source>
        <dbReference type="SAM" id="MobiDB-lite"/>
    </source>
</evidence>
<sequence length="491" mass="54111">SGASEESPVIVTKYGMLEGRKVSVKGTAKPVYDYLGIPFAKPPIGALRFAAPQAAEAWTGIREATSQPPGCLQDETALEALKKLITFDFASNNSSEDLSHTAISARCSVFSTGDEHLPGNWGMLDQVAALKWVQENIENFGGDPGLVTIFGESAGGMSVSYHLVSPLSSGLFHRAISESGTAFIKIGIQPDPKSAAQIIANATGCDTSDSQEIADCLKKLSEEELSNIVKPPEVILSVVVDGAFLHREVEQLVEAKEISSVPYLLGITNQECGWLLAKLLSPPGWEEGMDRETVESVVKNMSLINKDFLKMTIDEYLGDTQDKGRIRDLYLELFGDVIMLMPTIKFARLHRDAGNSVFLYEFQHRPSVYGNSRPDFVKSDHGDDIGFVFGAPFWTNDVKLLANVTEEELALSRTVMSYWANFAKKGNPNGEGLVLWPLYDHDEGYMQLNLKQQAGSKLKEHRVKFHLELQKQERKKSEQNVKAAGHQRSDL</sequence>
<dbReference type="GO" id="GO:0016787">
    <property type="term" value="F:hydrolase activity"/>
    <property type="evidence" value="ECO:0007669"/>
    <property type="project" value="UniProtKB-KW"/>
</dbReference>
<dbReference type="STRING" id="137246.A0A401REB5"/>
<reference evidence="6 7" key="1">
    <citation type="journal article" date="2018" name="Nat. Ecol. Evol.">
        <title>Shark genomes provide insights into elasmobranch evolution and the origin of vertebrates.</title>
        <authorList>
            <person name="Hara Y"/>
            <person name="Yamaguchi K"/>
            <person name="Onimaru K"/>
            <person name="Kadota M"/>
            <person name="Koyanagi M"/>
            <person name="Keeley SD"/>
            <person name="Tatsumi K"/>
            <person name="Tanaka K"/>
            <person name="Motone F"/>
            <person name="Kageyama Y"/>
            <person name="Nozu R"/>
            <person name="Adachi N"/>
            <person name="Nishimura O"/>
            <person name="Nakagawa R"/>
            <person name="Tanegashima C"/>
            <person name="Kiyatake I"/>
            <person name="Matsumoto R"/>
            <person name="Murakumo K"/>
            <person name="Nishida K"/>
            <person name="Terakita A"/>
            <person name="Kuratani S"/>
            <person name="Sato K"/>
            <person name="Hyodo S Kuraku.S."/>
        </authorList>
    </citation>
    <scope>NUCLEOTIDE SEQUENCE [LARGE SCALE GENOMIC DNA]</scope>
</reference>
<dbReference type="Pfam" id="PF00135">
    <property type="entry name" value="COesterase"/>
    <property type="match status" value="2"/>
</dbReference>
<dbReference type="AlphaFoldDB" id="A0A401REB5"/>
<dbReference type="InterPro" id="IPR019826">
    <property type="entry name" value="Carboxylesterase_B_AS"/>
</dbReference>
<feature type="non-terminal residue" evidence="6">
    <location>
        <position position="1"/>
    </location>
</feature>
<accession>A0A401REB5</accession>
<evidence type="ECO:0000313" key="6">
    <source>
        <dbReference type="EMBL" id="GCC16494.1"/>
    </source>
</evidence>
<dbReference type="EMBL" id="BEZZ01003811">
    <property type="protein sequence ID" value="GCC16494.1"/>
    <property type="molecule type" value="Genomic_DNA"/>
</dbReference>
<feature type="region of interest" description="Disordered" evidence="4">
    <location>
        <begin position="470"/>
        <end position="491"/>
    </location>
</feature>